<keyword evidence="3" id="KW-1185">Reference proteome</keyword>
<feature type="region of interest" description="Disordered" evidence="1">
    <location>
        <begin position="130"/>
        <end position="156"/>
    </location>
</feature>
<evidence type="ECO:0000313" key="3">
    <source>
        <dbReference type="Proteomes" id="UP000006038"/>
    </source>
</evidence>
<organism evidence="2">
    <name type="scientific">Oryza brachyantha</name>
    <name type="common">malo sina</name>
    <dbReference type="NCBI Taxonomy" id="4533"/>
    <lineage>
        <taxon>Eukaryota</taxon>
        <taxon>Viridiplantae</taxon>
        <taxon>Streptophyta</taxon>
        <taxon>Embryophyta</taxon>
        <taxon>Tracheophyta</taxon>
        <taxon>Spermatophyta</taxon>
        <taxon>Magnoliopsida</taxon>
        <taxon>Liliopsida</taxon>
        <taxon>Poales</taxon>
        <taxon>Poaceae</taxon>
        <taxon>BOP clade</taxon>
        <taxon>Oryzoideae</taxon>
        <taxon>Oryzeae</taxon>
        <taxon>Oryzinae</taxon>
        <taxon>Oryza</taxon>
    </lineage>
</organism>
<proteinExistence type="predicted"/>
<feature type="compositionally biased region" description="Basic and acidic residues" evidence="1">
    <location>
        <begin position="133"/>
        <end position="149"/>
    </location>
</feature>
<accession>J3L015</accession>
<evidence type="ECO:0000256" key="1">
    <source>
        <dbReference type="SAM" id="MobiDB-lite"/>
    </source>
</evidence>
<dbReference type="AlphaFoldDB" id="J3L015"/>
<name>J3L015_ORYBR</name>
<reference evidence="2" key="2">
    <citation type="submission" date="2013-04" db="UniProtKB">
        <authorList>
            <consortium name="EnsemblPlants"/>
        </authorList>
    </citation>
    <scope>IDENTIFICATION</scope>
</reference>
<dbReference type="AntiFam" id="ANF00085">
    <property type="entry name" value="Shadow ORF (opposite pacL)"/>
</dbReference>
<reference evidence="2" key="1">
    <citation type="journal article" date="2013" name="Nat. Commun.">
        <title>Whole-genome sequencing of Oryza brachyantha reveals mechanisms underlying Oryza genome evolution.</title>
        <authorList>
            <person name="Chen J."/>
            <person name="Huang Q."/>
            <person name="Gao D."/>
            <person name="Wang J."/>
            <person name="Lang Y."/>
            <person name="Liu T."/>
            <person name="Li B."/>
            <person name="Bai Z."/>
            <person name="Luis Goicoechea J."/>
            <person name="Liang C."/>
            <person name="Chen C."/>
            <person name="Zhang W."/>
            <person name="Sun S."/>
            <person name="Liao Y."/>
            <person name="Zhang X."/>
            <person name="Yang L."/>
            <person name="Song C."/>
            <person name="Wang M."/>
            <person name="Shi J."/>
            <person name="Liu G."/>
            <person name="Liu J."/>
            <person name="Zhou H."/>
            <person name="Zhou W."/>
            <person name="Yu Q."/>
            <person name="An N."/>
            <person name="Chen Y."/>
            <person name="Cai Q."/>
            <person name="Wang B."/>
            <person name="Liu B."/>
            <person name="Min J."/>
            <person name="Huang Y."/>
            <person name="Wu H."/>
            <person name="Li Z."/>
            <person name="Zhang Y."/>
            <person name="Yin Y."/>
            <person name="Song W."/>
            <person name="Jiang J."/>
            <person name="Jackson S.A."/>
            <person name="Wing R.A."/>
            <person name="Wang J."/>
            <person name="Chen M."/>
        </authorList>
    </citation>
    <scope>NUCLEOTIDE SEQUENCE [LARGE SCALE GENOMIC DNA]</scope>
    <source>
        <strain evidence="2">cv. IRGC 101232</strain>
    </source>
</reference>
<dbReference type="Gramene" id="OB01G25710.1">
    <property type="protein sequence ID" value="OB01G25710.1"/>
    <property type="gene ID" value="OB01G25710"/>
</dbReference>
<sequence>MDACLLGSSLADAVPCAVVNFDVREGGALVDGVEGKEVDLLDAAAGVLGVVEHADHGGVDSVLVLDARRPGGEEDHVFLADAIGEHLDEVLVDAELVQGEGARLVAAEHGHGGHLLDRRHALGDSALLGQAVRPDRHGDRQHGGHRDGDAADEEDEQVVDTIAVEAVLDGVHDDHLDDHPDGNGGDAEVADGAEHLLEVADLVGAVDEVRRLPKEGVHAGGDDDGVDLALLARRPRVDALAGALGHRQRLAGERRLVHLKRVALEEARVGRHDVAELNADYVAGDEDGGILLRPPPVAENLRLGSQVRHERLRRAAGVALLEVRYARVEQQQHDDPDEVLPIRRPVAAVRQRDRHDRGHFHHPRQRVPHEPQKLQYPALFFLLKFVRTEDGGALVALVGGETFLGAFEMHEHIGQRDVLLQWKTIN</sequence>
<dbReference type="EnsemblPlants" id="OB01G25710.1">
    <property type="protein sequence ID" value="OB01G25710.1"/>
    <property type="gene ID" value="OB01G25710"/>
</dbReference>
<dbReference type="HOGENOM" id="CLU_644624_0_0_1"/>
<evidence type="ECO:0000313" key="2">
    <source>
        <dbReference type="EnsemblPlants" id="OB01G25710.1"/>
    </source>
</evidence>
<dbReference type="Proteomes" id="UP000006038">
    <property type="component" value="Chromosome 1"/>
</dbReference>
<protein>
    <submittedName>
        <fullName evidence="2">Uncharacterized protein</fullName>
    </submittedName>
</protein>